<keyword evidence="2" id="KW-0732">Signal</keyword>
<sequence>MNKRIKFSLVMSLMLILFSLVNFTHTVGATSNNNRVLLVYDSQNDVKNDKKNIDALQRSLTSMGLQVKTIPQADYKKNTLNEKYLGVITMINWRQVGLINQDFINDRDKFSGIKLYIGENLTQTETNQLGIKVQKVYQQQFILKNDTNHELLPFSQSITVITQQAEGAEQVGTLSTQQSDQKSYPFGYINGKQGYLPFFTNKGLSLIVQTQMIAQLFNRVGKFRPLLTITNVTPYTNLQTLDELSKFCYRMEIPFAISTTSVSENTEMKAFDRFTAVLRNIENRGGIIFLQTPEVSSGVDTDGQLLNQKFLTYIVSLARQQVFPVGISSAGFWNQDKILRNNSLKYADHWLLMQDGTKVTYIDQDNNSQVAKQSFFAMPATSLNNVKKNNSTTFVIPTALTISMPYSQKELEHVENEIKNLHLSWYNPVEEGFSSEINTETTSLKYNHGDYLVNGKLEDIRNTNLNLNKQFSDGKSNSLFKNYFKVQGNILAVFFVIIMVILLIFIFIGQRVYWNRFKR</sequence>
<feature type="signal peptide" evidence="2">
    <location>
        <begin position="1"/>
        <end position="24"/>
    </location>
</feature>
<evidence type="ECO:0000256" key="1">
    <source>
        <dbReference type="SAM" id="Phobius"/>
    </source>
</evidence>
<organism evidence="3 4">
    <name type="scientific">Companilactobacillus bobalius</name>
    <dbReference type="NCBI Taxonomy" id="2801451"/>
    <lineage>
        <taxon>Bacteria</taxon>
        <taxon>Bacillati</taxon>
        <taxon>Bacillota</taxon>
        <taxon>Bacilli</taxon>
        <taxon>Lactobacillales</taxon>
        <taxon>Lactobacillaceae</taxon>
        <taxon>Companilactobacillus</taxon>
    </lineage>
</organism>
<dbReference type="RefSeq" id="WP_056951448.1">
    <property type="nucleotide sequence ID" value="NZ_LNUA01000060.1"/>
</dbReference>
<evidence type="ECO:0000313" key="4">
    <source>
        <dbReference type="Proteomes" id="UP000196232"/>
    </source>
</evidence>
<feature type="transmembrane region" description="Helical" evidence="1">
    <location>
        <begin position="490"/>
        <end position="509"/>
    </location>
</feature>
<evidence type="ECO:0000313" key="3">
    <source>
        <dbReference type="EMBL" id="OVE96133.1"/>
    </source>
</evidence>
<keyword evidence="1" id="KW-0812">Transmembrane</keyword>
<keyword evidence="1" id="KW-0472">Membrane</keyword>
<comment type="caution">
    <text evidence="3">The sequence shown here is derived from an EMBL/GenBank/DDBJ whole genome shotgun (WGS) entry which is preliminary data.</text>
</comment>
<name>A0A202F6S1_9LACO</name>
<proteinExistence type="predicted"/>
<feature type="chain" id="PRO_5038511049" description="DUF2334 domain-containing protein" evidence="2">
    <location>
        <begin position="25"/>
        <end position="519"/>
    </location>
</feature>
<reference evidence="3 4" key="1">
    <citation type="submission" date="2017-03" db="EMBL/GenBank/DDBJ databases">
        <title>Genome sequence of Lactobacillus bobalius KACC 16343.</title>
        <authorList>
            <person name="Chun J."/>
        </authorList>
    </citation>
    <scope>NUCLEOTIDE SEQUENCE [LARGE SCALE GENOMIC DNA]</scope>
    <source>
        <strain evidence="3 4">KACC 16343</strain>
    </source>
</reference>
<accession>A0A202F6S1</accession>
<dbReference type="EMBL" id="MYFM01000008">
    <property type="protein sequence ID" value="OVE96133.1"/>
    <property type="molecule type" value="Genomic_DNA"/>
</dbReference>
<protein>
    <recommendedName>
        <fullName evidence="5">DUF2334 domain-containing protein</fullName>
    </recommendedName>
</protein>
<gene>
    <name evidence="3" type="ORF">LKACC16343_02430</name>
</gene>
<evidence type="ECO:0008006" key="5">
    <source>
        <dbReference type="Google" id="ProtNLM"/>
    </source>
</evidence>
<dbReference type="AlphaFoldDB" id="A0A202F6S1"/>
<keyword evidence="1" id="KW-1133">Transmembrane helix</keyword>
<evidence type="ECO:0000256" key="2">
    <source>
        <dbReference type="SAM" id="SignalP"/>
    </source>
</evidence>
<dbReference type="Proteomes" id="UP000196232">
    <property type="component" value="Unassembled WGS sequence"/>
</dbReference>